<keyword evidence="2" id="KW-1185">Reference proteome</keyword>
<evidence type="ECO:0000313" key="2">
    <source>
        <dbReference type="Proteomes" id="UP000504634"/>
    </source>
</evidence>
<protein>
    <submittedName>
        <fullName evidence="3">Uncharacterized protein LOC115632959</fullName>
    </submittedName>
</protein>
<dbReference type="OrthoDB" id="7844406at2759"/>
<accession>A0A6J2UCK3</accession>
<keyword evidence="1" id="KW-1133">Transmembrane helix</keyword>
<proteinExistence type="predicted"/>
<dbReference type="Pfam" id="PF15883">
    <property type="entry name" value="DUF4736"/>
    <property type="match status" value="1"/>
</dbReference>
<dbReference type="InterPro" id="IPR031754">
    <property type="entry name" value="DUF4736"/>
</dbReference>
<name>A0A6J2UCK3_DROLE</name>
<dbReference type="RefSeq" id="XP_030386119.1">
    <property type="nucleotide sequence ID" value="XM_030530259.1"/>
</dbReference>
<feature type="transmembrane region" description="Helical" evidence="1">
    <location>
        <begin position="21"/>
        <end position="42"/>
    </location>
</feature>
<feature type="transmembrane region" description="Helical" evidence="1">
    <location>
        <begin position="62"/>
        <end position="85"/>
    </location>
</feature>
<dbReference type="Proteomes" id="UP000504634">
    <property type="component" value="Unplaced"/>
</dbReference>
<evidence type="ECO:0000313" key="3">
    <source>
        <dbReference type="RefSeq" id="XP_030386119.1"/>
    </source>
</evidence>
<sequence>MRTLRRWMLSLKLLLRQHCDTLAVLSLLCLMGVVVLDFRHVAARCELSHWCQLLVRIEGVPMLLVVLAGSLKLLLLLGMLVWRFVYIKPQKLSMIGVKQRYRRFILMRLLSALDQLLEMRVQRSPRSRQRSYEFLRRRETLIGAIELFRCDARRIFERTDEQLCLSLEHVLLIDMQQEQWLLQQGYGKRLSQLNDSDIYKLLFDREKTSMSA</sequence>
<evidence type="ECO:0000256" key="1">
    <source>
        <dbReference type="SAM" id="Phobius"/>
    </source>
</evidence>
<keyword evidence="1" id="KW-0812">Transmembrane</keyword>
<dbReference type="AlphaFoldDB" id="A0A6J2UCK3"/>
<gene>
    <name evidence="3" type="primary">LOC115632959</name>
</gene>
<dbReference type="GeneID" id="115632959"/>
<keyword evidence="1" id="KW-0472">Membrane</keyword>
<reference evidence="3" key="1">
    <citation type="submission" date="2025-08" db="UniProtKB">
        <authorList>
            <consortium name="RefSeq"/>
        </authorList>
    </citation>
    <scope>IDENTIFICATION</scope>
    <source>
        <strain evidence="3">11010-0011.00</strain>
        <tissue evidence="3">Whole body</tissue>
    </source>
</reference>
<organism evidence="2 3">
    <name type="scientific">Drosophila lebanonensis</name>
    <name type="common">Fruit fly</name>
    <name type="synonym">Scaptodrosophila lebanonensis</name>
    <dbReference type="NCBI Taxonomy" id="7225"/>
    <lineage>
        <taxon>Eukaryota</taxon>
        <taxon>Metazoa</taxon>
        <taxon>Ecdysozoa</taxon>
        <taxon>Arthropoda</taxon>
        <taxon>Hexapoda</taxon>
        <taxon>Insecta</taxon>
        <taxon>Pterygota</taxon>
        <taxon>Neoptera</taxon>
        <taxon>Endopterygota</taxon>
        <taxon>Diptera</taxon>
        <taxon>Brachycera</taxon>
        <taxon>Muscomorpha</taxon>
        <taxon>Ephydroidea</taxon>
        <taxon>Drosophilidae</taxon>
        <taxon>Scaptodrosophila</taxon>
    </lineage>
</organism>